<dbReference type="PROSITE" id="PS50994">
    <property type="entry name" value="INTEGRASE"/>
    <property type="match status" value="1"/>
</dbReference>
<evidence type="ECO:0000259" key="4">
    <source>
        <dbReference type="PROSITE" id="PS50994"/>
    </source>
</evidence>
<sequence>MYTGMQADHAAADETSGSLSTPPRRTGASQPPSSGDRPSMGSGRGKGRGGEGPERYVMASEGSSGAERSEGVAESSWEWETDSSWWSPSGRYENWTWVGRHSHSDRSSYGGAYDANWDWERPSDPWWDWYNDRRHRDRSGVSHGSDQGDREQPDHRGWRGDLWNDLEVTSPKSMPAARDVSGALPSGEMSSVGQQKENKVAGDHRNSKISSSYPPIFRAKPGESFKEWKRSVGFWLGGEAGSLPAELIGPRLMVQLRDRAGQLVHHLSNEDVNKANGMQLVMETLEKSPLIRQLDKHKVDMHRKRLMSLRRLPQESLESYVTRGQLYRTQLVALDDAMQMGECFFTGHLLDGARLSRKDKVMIKTRAGSDREVDVTNAMVELAPELEGEHGFPIGNSEPNAAARQGEEFLIQRPESSRFGKKDVNAVELDPFAEENVELDDDASMMLEEFDPPELVQAANEAFALQHKAKQRIMEVRKLRQYYRRPDRPEQEERRRALQEKMRTSPCHRCGEIGHWSRECPQRNNAVAATAVKGSPSAKTAEDEWSALVSLCHQQPSVASSASVAYKERFVGVINHVGGIAHETMWCQQELRLHVILDLGCVKSVVGLSWMNQLVKEWKSKNRWFVVLPEQEKFQFGNGETLTSQEAQVIKKVMPMPEVVDSPAAVMFELSNDRSIRSSNPMATVPAAAKAKSSADKPVDEPKVVICRLCGDPGHRAKECPMLEQLVSETEEEEMKVDQGYLERTRKKIHSRRSSRAAPQPKSPRTSTEQHSTSEWELMQGLTKDEIALITKRREKAAVTRSKQQANRALTGEQANFPSLSHMWSQEVALNMDFPMEEAPLAAEGEVRRGSHSGRPLEAQPTMVSNVAVQGSGCDLGSLRSTSSEVEQPGHSVPDVTREKQFLLQRGMVQSLKKGVGKGLNRGRRITSTAAMEGRFVVVEIYAGVANLTKVAMKELGTTWSALDPIDIIYGHDLKKKATRDEVWELLCKTEPDLVTLSMPCGPWCQWMNMCDPDEVADRRTLDMPLWRFARDVWDFQTKRGALAMTENPFGSVGLKLSFMEKRPKLNRAKVAQCMFGLKDVISHKPHRKLTALDANDPDFARFLEEGGQCLHHPEEHQILEGKVQVDGRWVNRTSLAGIWPVQLCRHILRAAWKALTKIEKVPPWSLADPVGESKLWEGHEINAVSSGLVPEENLRQELQNLGAGGDRYGYITFEGEGQQVPRRIRSAVAHLHAALGHLANDRLVRMLMLSGAGEAILKAARNLRCQVCAMVQPPRDAPQVAYNKPSNFNERISGDTFFIWDCKGKKYGVVHFLDELTDYHVADCTNVVDSTFAAGVLRDQWYGVFGPPDVIVTDGGMEFAGAVEVLNDLMGVVHDTIPEGAKWRLGHAERHGSILKLMLLKMLKGLNLEGLDDMRMAVTAACSSKNRLCNHGGVSPLQAVTGRNALIPASLMTQICSGKMKFVLNQDLDREECLRRAERIRHGAIESFHWLDSHTTLRRALASKSRPPRLEMLKEGAVVYIYDPPANRRGLARRLQDNVSWHGPATVVCVERDRRLPGRIWVRLRGRVKSVPLEKIRLATNEELVSGQFINEALHEMHDELTSGKLRATEVDMPMLEDETPEVPPELKAIPEEDSSSSSDSGSSKEGAMDEDHETDRMRLEKRLLDDVPLQFRADRASSSAAQSPESQDREPHSLPFHKKQRLFENLSKSLSPPTPIQEARVRGQLERAFEQLKTVRRTLNNARPRPKAGAKEVTRRRAPQTPIAAVNSPTEEEPAPEQEGREDVLMVSTPIQEPIEDLTTSPWCSLQAGLTKVEMPSESSSEDSSITFPDGPYVPDEVGTFADERLASYLNRVRSDENETLELEKVIENIETGQTEYGTYVTEVLQQHVLWTSNEVLAGQDMPDRLKKNLEDEQKVLDQANLITGKERVEMAWNQLDESWRQAFVNPIVKGFKVYFDHQALAGVPEGQWVDPQRILPSRLVLTNKGGPTLEEAELKARWVFGGHRDPDAGKYPTSSPTVSLVGHNLLNFVAVQKGWCVAYEDVSAAFLQGQGLPAEREIYVKIPRGYPEEALAELQKLIGPGMRSDLVRLLKGGFGLPESPRLWYLEYKNTLLSLGGRELKLLPGFFVFDDEEGNLIGMACIHVDDTRYAGSPAADKIWDALHQRLNFGKKRLATDGWTKFCGRFERQDPATLEFFYSMDEYNLNIPFVEERSKTDLERPLTPLERKAISSVIGQLAWSARQCRPDLSFGCSHVLQLAGQQDPLALHWLNKVVKRARMLMEMPIRHLGCELEEVVFLAVSDAAYASQPGGGSQGGLMVGIANPLIQVGSSKVAFLECQSSRLQRVVRCSMSAELSMAATAYEHCDYLRAVFAEVMRPQFRLSQWKFHASHWRNILVMDAKVAYDALNSETAPTDRKLIVDIAVLREALEDTAESGFVRWVPGKEIPSDGLTKWYGNGALERVLCEGRWSLMDTETAAELRRQVAVRKRRCKKAKL</sequence>
<protein>
    <submittedName>
        <fullName evidence="7">Retrovirus-related Pol polyprotein from transposon RE2 (Retro element 2) (AtRE2)</fullName>
    </submittedName>
</protein>
<dbReference type="InterPro" id="IPR013103">
    <property type="entry name" value="RVT_2"/>
</dbReference>
<dbReference type="InterPro" id="IPR012337">
    <property type="entry name" value="RNaseH-like_sf"/>
</dbReference>
<feature type="compositionally biased region" description="Low complexity" evidence="2">
    <location>
        <begin position="59"/>
        <end position="86"/>
    </location>
</feature>
<evidence type="ECO:0000313" key="6">
    <source>
        <dbReference type="EMBL" id="CAL1160369.1"/>
    </source>
</evidence>
<dbReference type="EMBL" id="CAMXCT030003946">
    <property type="protein sequence ID" value="CAL4794306.1"/>
    <property type="molecule type" value="Genomic_DNA"/>
</dbReference>
<evidence type="ECO:0000313" key="7">
    <source>
        <dbReference type="EMBL" id="CAL4794306.1"/>
    </source>
</evidence>
<feature type="region of interest" description="Disordered" evidence="2">
    <location>
        <begin position="1"/>
        <end position="86"/>
    </location>
</feature>
<feature type="domain" description="CCHC-type" evidence="3">
    <location>
        <begin position="507"/>
        <end position="522"/>
    </location>
</feature>
<keyword evidence="1" id="KW-0862">Zinc</keyword>
<dbReference type="Pfam" id="PF07727">
    <property type="entry name" value="RVT_2"/>
    <property type="match status" value="1"/>
</dbReference>
<feature type="region of interest" description="Disordered" evidence="2">
    <location>
        <begin position="1742"/>
        <end position="1784"/>
    </location>
</feature>
<feature type="compositionally biased region" description="Basic residues" evidence="2">
    <location>
        <begin position="745"/>
        <end position="755"/>
    </location>
</feature>
<feature type="compositionally biased region" description="Basic and acidic residues" evidence="2">
    <location>
        <begin position="1648"/>
        <end position="1657"/>
    </location>
</feature>
<feature type="region of interest" description="Disordered" evidence="2">
    <location>
        <begin position="137"/>
        <end position="215"/>
    </location>
</feature>
<reference evidence="6" key="2">
    <citation type="submission" date="2024-04" db="EMBL/GenBank/DDBJ databases">
        <authorList>
            <person name="Chen Y."/>
            <person name="Shah S."/>
            <person name="Dougan E. K."/>
            <person name="Thang M."/>
            <person name="Chan C."/>
        </authorList>
    </citation>
    <scope>NUCLEOTIDE SEQUENCE [LARGE SCALE GENOMIC DNA]</scope>
</reference>
<dbReference type="InterPro" id="IPR001878">
    <property type="entry name" value="Znf_CCHC"/>
</dbReference>
<gene>
    <name evidence="5" type="ORF">C1SCF055_LOCUS32587</name>
</gene>
<evidence type="ECO:0000313" key="8">
    <source>
        <dbReference type="Proteomes" id="UP001152797"/>
    </source>
</evidence>
<dbReference type="SMART" id="SM00343">
    <property type="entry name" value="ZnF_C2HC"/>
    <property type="match status" value="2"/>
</dbReference>
<proteinExistence type="predicted"/>
<accession>A0A9P1DDF0</accession>
<feature type="compositionally biased region" description="Polar residues" evidence="2">
    <location>
        <begin position="763"/>
        <end position="774"/>
    </location>
</feature>
<dbReference type="InterPro" id="IPR036875">
    <property type="entry name" value="Znf_CCHC_sf"/>
</dbReference>
<dbReference type="SUPFAM" id="SSF53098">
    <property type="entry name" value="Ribonuclease H-like"/>
    <property type="match status" value="1"/>
</dbReference>
<dbReference type="GO" id="GO:0008270">
    <property type="term" value="F:zinc ion binding"/>
    <property type="evidence" value="ECO:0007669"/>
    <property type="project" value="UniProtKB-KW"/>
</dbReference>
<dbReference type="Gene3D" id="3.30.420.10">
    <property type="entry name" value="Ribonuclease H-like superfamily/Ribonuclease H"/>
    <property type="match status" value="1"/>
</dbReference>
<feature type="region of interest" description="Disordered" evidence="2">
    <location>
        <begin position="1676"/>
        <end position="1696"/>
    </location>
</feature>
<feature type="domain" description="Integrase catalytic" evidence="4">
    <location>
        <begin position="1282"/>
        <end position="1445"/>
    </location>
</feature>
<evidence type="ECO:0000259" key="3">
    <source>
        <dbReference type="PROSITE" id="PS50158"/>
    </source>
</evidence>
<dbReference type="Proteomes" id="UP001152797">
    <property type="component" value="Unassembled WGS sequence"/>
</dbReference>
<dbReference type="SUPFAM" id="SSF57756">
    <property type="entry name" value="Retrovirus zinc finger-like domains"/>
    <property type="match status" value="1"/>
</dbReference>
<organism evidence="5">
    <name type="scientific">Cladocopium goreaui</name>
    <dbReference type="NCBI Taxonomy" id="2562237"/>
    <lineage>
        <taxon>Eukaryota</taxon>
        <taxon>Sar</taxon>
        <taxon>Alveolata</taxon>
        <taxon>Dinophyceae</taxon>
        <taxon>Suessiales</taxon>
        <taxon>Symbiodiniaceae</taxon>
        <taxon>Cladocopium</taxon>
    </lineage>
</organism>
<dbReference type="InterPro" id="IPR051714">
    <property type="entry name" value="Znf_CCHC_NABP"/>
</dbReference>
<feature type="compositionally biased region" description="Basic and acidic residues" evidence="2">
    <location>
        <begin position="137"/>
        <end position="159"/>
    </location>
</feature>
<dbReference type="InterPro" id="IPR036397">
    <property type="entry name" value="RNaseH_sf"/>
</dbReference>
<keyword evidence="8" id="KW-1185">Reference proteome</keyword>
<dbReference type="InterPro" id="IPR001584">
    <property type="entry name" value="Integrase_cat-core"/>
</dbReference>
<keyword evidence="1" id="KW-0863">Zinc-finger</keyword>
<dbReference type="GO" id="GO:0015074">
    <property type="term" value="P:DNA integration"/>
    <property type="evidence" value="ECO:0007669"/>
    <property type="project" value="InterPro"/>
</dbReference>
<name>A0A9P1DDF0_9DINO</name>
<dbReference type="GO" id="GO:0003676">
    <property type="term" value="F:nucleic acid binding"/>
    <property type="evidence" value="ECO:0007669"/>
    <property type="project" value="InterPro"/>
</dbReference>
<dbReference type="PANTHER" id="PTHR23002">
    <property type="entry name" value="ZINC FINGER CCHC DOMAIN CONTAINING PROTEIN"/>
    <property type="match status" value="1"/>
</dbReference>
<feature type="compositionally biased region" description="Polar residues" evidence="2">
    <location>
        <begin position="15"/>
        <end position="33"/>
    </location>
</feature>
<evidence type="ECO:0000313" key="5">
    <source>
        <dbReference type="EMBL" id="CAI4006994.1"/>
    </source>
</evidence>
<feature type="region of interest" description="Disordered" evidence="2">
    <location>
        <begin position="729"/>
        <end position="774"/>
    </location>
</feature>
<dbReference type="PROSITE" id="PS50158">
    <property type="entry name" value="ZF_CCHC"/>
    <property type="match status" value="2"/>
</dbReference>
<feature type="compositionally biased region" description="Basic and acidic residues" evidence="2">
    <location>
        <begin position="196"/>
        <end position="206"/>
    </location>
</feature>
<dbReference type="Gene3D" id="4.10.60.10">
    <property type="entry name" value="Zinc finger, CCHC-type"/>
    <property type="match status" value="1"/>
</dbReference>
<dbReference type="EMBL" id="CAMXCT010003946">
    <property type="protein sequence ID" value="CAI4006994.1"/>
    <property type="molecule type" value="Genomic_DNA"/>
</dbReference>
<feature type="domain" description="CCHC-type" evidence="3">
    <location>
        <begin position="707"/>
        <end position="721"/>
    </location>
</feature>
<dbReference type="EMBL" id="CAMXCT020003946">
    <property type="protein sequence ID" value="CAL1160369.1"/>
    <property type="molecule type" value="Genomic_DNA"/>
</dbReference>
<dbReference type="OrthoDB" id="2286242at2759"/>
<reference evidence="5" key="1">
    <citation type="submission" date="2022-10" db="EMBL/GenBank/DDBJ databases">
        <authorList>
            <person name="Chen Y."/>
            <person name="Dougan E. K."/>
            <person name="Chan C."/>
            <person name="Rhodes N."/>
            <person name="Thang M."/>
        </authorList>
    </citation>
    <scope>NUCLEOTIDE SEQUENCE</scope>
</reference>
<keyword evidence="1" id="KW-0479">Metal-binding</keyword>
<evidence type="ECO:0000256" key="2">
    <source>
        <dbReference type="SAM" id="MobiDB-lite"/>
    </source>
</evidence>
<evidence type="ECO:0000256" key="1">
    <source>
        <dbReference type="PROSITE-ProRule" id="PRU00047"/>
    </source>
</evidence>
<comment type="caution">
    <text evidence="5">The sequence shown here is derived from an EMBL/GenBank/DDBJ whole genome shotgun (WGS) entry which is preliminary data.</text>
</comment>
<feature type="region of interest" description="Disordered" evidence="2">
    <location>
        <begin position="1617"/>
        <end position="1657"/>
    </location>
</feature>
<dbReference type="Pfam" id="PF00098">
    <property type="entry name" value="zf-CCHC"/>
    <property type="match status" value="2"/>
</dbReference>